<accession>A0A382V8N5</accession>
<feature type="non-terminal residue" evidence="1">
    <location>
        <position position="1"/>
    </location>
</feature>
<reference evidence="1" key="1">
    <citation type="submission" date="2018-05" db="EMBL/GenBank/DDBJ databases">
        <authorList>
            <person name="Lanie J.A."/>
            <person name="Ng W.-L."/>
            <person name="Kazmierczak K.M."/>
            <person name="Andrzejewski T.M."/>
            <person name="Davidsen T.M."/>
            <person name="Wayne K.J."/>
            <person name="Tettelin H."/>
            <person name="Glass J.I."/>
            <person name="Rusch D."/>
            <person name="Podicherti R."/>
            <person name="Tsui H.-C.T."/>
            <person name="Winkler M.E."/>
        </authorList>
    </citation>
    <scope>NUCLEOTIDE SEQUENCE</scope>
</reference>
<dbReference type="SUPFAM" id="SSF53850">
    <property type="entry name" value="Periplasmic binding protein-like II"/>
    <property type="match status" value="1"/>
</dbReference>
<evidence type="ECO:0000313" key="1">
    <source>
        <dbReference type="EMBL" id="SVD42916.1"/>
    </source>
</evidence>
<organism evidence="1">
    <name type="scientific">marine metagenome</name>
    <dbReference type="NCBI Taxonomy" id="408172"/>
    <lineage>
        <taxon>unclassified sequences</taxon>
        <taxon>metagenomes</taxon>
        <taxon>ecological metagenomes</taxon>
    </lineage>
</organism>
<proteinExistence type="predicted"/>
<gene>
    <name evidence="1" type="ORF">METZ01_LOCUS395770</name>
</gene>
<dbReference type="EMBL" id="UINC01150068">
    <property type="protein sequence ID" value="SVD42916.1"/>
    <property type="molecule type" value="Genomic_DNA"/>
</dbReference>
<dbReference type="AlphaFoldDB" id="A0A382V8N5"/>
<evidence type="ECO:0008006" key="2">
    <source>
        <dbReference type="Google" id="ProtNLM"/>
    </source>
</evidence>
<name>A0A382V8N5_9ZZZZ</name>
<dbReference type="Gene3D" id="3.40.190.10">
    <property type="entry name" value="Periplasmic binding protein-like II"/>
    <property type="match status" value="1"/>
</dbReference>
<protein>
    <recommendedName>
        <fullName evidence="2">Solute-binding protein family 5 domain-containing protein</fullName>
    </recommendedName>
</protein>
<sequence>QSEQVAPIMQGIGYRQDEEGMWIDAEGERVEISMYVPQWLRPYGPPLTQQLREAGFDASFDTSPGLATLAQTGEQKASLGCKGPSGVRGMDPFVMLNVYTSQYYRPTGQPVPLTSTTSRWRNEEYDRIVEQTAPLQVGDPELQRLFLEAMEIWVDEMPDIFLSQLIIRYPLNNSRWTGWPSQDDPYGFPHSWQWELLKTFVRLEPTRDV</sequence>
<dbReference type="Gene3D" id="3.10.105.10">
    <property type="entry name" value="Dipeptide-binding Protein, Domain 3"/>
    <property type="match status" value="1"/>
</dbReference>